<evidence type="ECO:0000313" key="2">
    <source>
        <dbReference type="EMBL" id="RDX87102.1"/>
    </source>
</evidence>
<evidence type="ECO:0008006" key="4">
    <source>
        <dbReference type="Google" id="ProtNLM"/>
    </source>
</evidence>
<reference evidence="2" key="1">
    <citation type="submission" date="2018-05" db="EMBL/GenBank/DDBJ databases">
        <title>Draft genome of Mucuna pruriens seed.</title>
        <authorList>
            <person name="Nnadi N.E."/>
            <person name="Vos R."/>
            <person name="Hasami M.H."/>
            <person name="Devisetty U.K."/>
            <person name="Aguiy J.C."/>
        </authorList>
    </citation>
    <scope>NUCLEOTIDE SEQUENCE [LARGE SCALE GENOMIC DNA]</scope>
    <source>
        <strain evidence="2">JCA_2017</strain>
    </source>
</reference>
<dbReference type="Gene3D" id="1.10.340.70">
    <property type="match status" value="1"/>
</dbReference>
<accession>A0A371G971</accession>
<name>A0A371G971_MUCPR</name>
<gene>
    <name evidence="2" type="ORF">CR513_31467</name>
</gene>
<keyword evidence="3" id="KW-1185">Reference proteome</keyword>
<evidence type="ECO:0000313" key="3">
    <source>
        <dbReference type="Proteomes" id="UP000257109"/>
    </source>
</evidence>
<dbReference type="PANTHER" id="PTHR48475:SF2">
    <property type="entry name" value="RIBONUCLEASE H"/>
    <property type="match status" value="1"/>
</dbReference>
<comment type="caution">
    <text evidence="2">The sequence shown here is derived from an EMBL/GenBank/DDBJ whole genome shotgun (WGS) entry which is preliminary data.</text>
</comment>
<dbReference type="EMBL" id="QJKJ01006333">
    <property type="protein sequence ID" value="RDX87102.1"/>
    <property type="molecule type" value="Genomic_DNA"/>
</dbReference>
<protein>
    <recommendedName>
        <fullName evidence="4">Integrase zinc-binding domain-containing protein</fullName>
    </recommendedName>
</protein>
<dbReference type="Proteomes" id="UP000257109">
    <property type="component" value="Unassembled WGS sequence"/>
</dbReference>
<feature type="region of interest" description="Disordered" evidence="1">
    <location>
        <begin position="81"/>
        <end position="100"/>
    </location>
</feature>
<proteinExistence type="predicted"/>
<feature type="non-terminal residue" evidence="2">
    <location>
        <position position="1"/>
    </location>
</feature>
<dbReference type="AlphaFoldDB" id="A0A371G971"/>
<evidence type="ECO:0000256" key="1">
    <source>
        <dbReference type="SAM" id="MobiDB-lite"/>
    </source>
</evidence>
<organism evidence="2 3">
    <name type="scientific">Mucuna pruriens</name>
    <name type="common">Velvet bean</name>
    <name type="synonym">Dolichos pruriens</name>
    <dbReference type="NCBI Taxonomy" id="157652"/>
    <lineage>
        <taxon>Eukaryota</taxon>
        <taxon>Viridiplantae</taxon>
        <taxon>Streptophyta</taxon>
        <taxon>Embryophyta</taxon>
        <taxon>Tracheophyta</taxon>
        <taxon>Spermatophyta</taxon>
        <taxon>Magnoliopsida</taxon>
        <taxon>eudicotyledons</taxon>
        <taxon>Gunneridae</taxon>
        <taxon>Pentapetalae</taxon>
        <taxon>rosids</taxon>
        <taxon>fabids</taxon>
        <taxon>Fabales</taxon>
        <taxon>Fabaceae</taxon>
        <taxon>Papilionoideae</taxon>
        <taxon>50 kb inversion clade</taxon>
        <taxon>NPAAA clade</taxon>
        <taxon>indigoferoid/millettioid clade</taxon>
        <taxon>Phaseoleae</taxon>
        <taxon>Mucuna</taxon>
    </lineage>
</organism>
<sequence length="100" mass="10806">MAKYILVVGQLYKRGFSFPLLQGLGESEAERVLKEIHEGGCGSHIGGRALTSKIARAGFYWSTFKKDSLAFVKKASQVSYGGNGLLHQKDRSGASGLDLD</sequence>
<dbReference type="OrthoDB" id="1430228at2759"/>
<dbReference type="PANTHER" id="PTHR48475">
    <property type="entry name" value="RIBONUCLEASE H"/>
    <property type="match status" value="1"/>
</dbReference>